<keyword evidence="4" id="KW-1185">Reference proteome</keyword>
<feature type="compositionally biased region" description="Basic and acidic residues" evidence="1">
    <location>
        <begin position="345"/>
        <end position="365"/>
    </location>
</feature>
<dbReference type="SMART" id="SM00271">
    <property type="entry name" value="DnaJ"/>
    <property type="match status" value="1"/>
</dbReference>
<sequence>MEGSGGKRAEAERWLEIAGKLLMARDLVGSKKFAVRAQESDPLLDGVDQILAVADVLLAAEKRINNHMDWYAILQLDHKSHDADDLELIKRQYRKFALLLHPDKNKSVFADNAFKLVSDAWTVLSDPSKKSLYDNELNLFLKFDPVSLNNPQSTHQTPPPQPQHQQQQQQQETAVRRSTREKRKPGKGTEEPISQPRNENRTESRAPTRSATRSATRMSSFWTACPYCYNLYEYPRVYEECCLRCQNCRRAFHAAVIPAPPPVVPGQEAYYCCWAFFPLGFQVPSFAGGKNSGLPNWTPFSTMCPASSQPSQVQNNNPFGSKIDSDKDDDGGDGNGDMDGASDGSWDHCETGSRKKGKSSVEVKKGPVIKKTARKSVPPRSTRGNVIEPLQDGPVVRGFEGNVLPNKLTPQKNMKKAVARKPTRRAGKIAPESEIVDLNADVKLEFDDPNSTVGDGVEVASGDEDPIAGIGFFEGLDDILGNLGNLPILSVPADQNKVAETDA</sequence>
<comment type="caution">
    <text evidence="3">The sequence shown here is derived from an EMBL/GenBank/DDBJ whole genome shotgun (WGS) entry which is preliminary data.</text>
</comment>
<dbReference type="InterPro" id="IPR053052">
    <property type="entry name" value="Imprinting_Balance_Reg"/>
</dbReference>
<dbReference type="STRING" id="56857.A0A200PU84"/>
<dbReference type="OMA" id="EYPKVYV"/>
<dbReference type="Pfam" id="PF00226">
    <property type="entry name" value="DnaJ"/>
    <property type="match status" value="1"/>
</dbReference>
<proteinExistence type="predicted"/>
<feature type="region of interest" description="Disordered" evidence="1">
    <location>
        <begin position="148"/>
        <end position="213"/>
    </location>
</feature>
<dbReference type="FunCoup" id="A0A200PU84">
    <property type="interactions" value="1514"/>
</dbReference>
<dbReference type="InterPro" id="IPR001623">
    <property type="entry name" value="DnaJ_domain"/>
</dbReference>
<dbReference type="CDD" id="cd06257">
    <property type="entry name" value="DnaJ"/>
    <property type="match status" value="1"/>
</dbReference>
<dbReference type="OrthoDB" id="10250354at2759"/>
<evidence type="ECO:0000313" key="3">
    <source>
        <dbReference type="EMBL" id="OVA01780.1"/>
    </source>
</evidence>
<dbReference type="InterPro" id="IPR036869">
    <property type="entry name" value="J_dom_sf"/>
</dbReference>
<dbReference type="InParanoid" id="A0A200PU84"/>
<feature type="domain" description="J" evidence="2">
    <location>
        <begin position="69"/>
        <end position="137"/>
    </location>
</feature>
<organism evidence="3 4">
    <name type="scientific">Macleaya cordata</name>
    <name type="common">Five-seeded plume-poppy</name>
    <name type="synonym">Bocconia cordata</name>
    <dbReference type="NCBI Taxonomy" id="56857"/>
    <lineage>
        <taxon>Eukaryota</taxon>
        <taxon>Viridiplantae</taxon>
        <taxon>Streptophyta</taxon>
        <taxon>Embryophyta</taxon>
        <taxon>Tracheophyta</taxon>
        <taxon>Spermatophyta</taxon>
        <taxon>Magnoliopsida</taxon>
        <taxon>Ranunculales</taxon>
        <taxon>Papaveraceae</taxon>
        <taxon>Papaveroideae</taxon>
        <taxon>Macleaya</taxon>
    </lineage>
</organism>
<feature type="compositionally biased region" description="Polar residues" evidence="1">
    <location>
        <begin position="304"/>
        <end position="319"/>
    </location>
</feature>
<gene>
    <name evidence="3" type="ORF">BVC80_9075g18</name>
</gene>
<dbReference type="PANTHER" id="PTHR45496:SF1">
    <property type="entry name" value="CHAPERONE DNAJ-DOMAIN SUPERFAMILY PROTEIN"/>
    <property type="match status" value="1"/>
</dbReference>
<feature type="region of interest" description="Disordered" evidence="1">
    <location>
        <begin position="304"/>
        <end position="390"/>
    </location>
</feature>
<name>A0A200PU84_MACCD</name>
<dbReference type="Gene3D" id="1.10.287.110">
    <property type="entry name" value="DnaJ domain"/>
    <property type="match status" value="1"/>
</dbReference>
<dbReference type="PRINTS" id="PR00625">
    <property type="entry name" value="JDOMAIN"/>
</dbReference>
<evidence type="ECO:0000259" key="2">
    <source>
        <dbReference type="PROSITE" id="PS50076"/>
    </source>
</evidence>
<protein>
    <submittedName>
        <fullName evidence="3">DnaJ domain</fullName>
    </submittedName>
</protein>
<evidence type="ECO:0000313" key="4">
    <source>
        <dbReference type="Proteomes" id="UP000195402"/>
    </source>
</evidence>
<dbReference type="Proteomes" id="UP000195402">
    <property type="component" value="Unassembled WGS sequence"/>
</dbReference>
<feature type="compositionally biased region" description="Basic residues" evidence="1">
    <location>
        <begin position="177"/>
        <end position="186"/>
    </location>
</feature>
<reference evidence="3 4" key="1">
    <citation type="journal article" date="2017" name="Mol. Plant">
        <title>The Genome of Medicinal Plant Macleaya cordata Provides New Insights into Benzylisoquinoline Alkaloids Metabolism.</title>
        <authorList>
            <person name="Liu X."/>
            <person name="Liu Y."/>
            <person name="Huang P."/>
            <person name="Ma Y."/>
            <person name="Qing Z."/>
            <person name="Tang Q."/>
            <person name="Cao H."/>
            <person name="Cheng P."/>
            <person name="Zheng Y."/>
            <person name="Yuan Z."/>
            <person name="Zhou Y."/>
            <person name="Liu J."/>
            <person name="Tang Z."/>
            <person name="Zhuo Y."/>
            <person name="Zhang Y."/>
            <person name="Yu L."/>
            <person name="Huang J."/>
            <person name="Yang P."/>
            <person name="Peng Q."/>
            <person name="Zhang J."/>
            <person name="Jiang W."/>
            <person name="Zhang Z."/>
            <person name="Lin K."/>
            <person name="Ro D.K."/>
            <person name="Chen X."/>
            <person name="Xiong X."/>
            <person name="Shang Y."/>
            <person name="Huang S."/>
            <person name="Zeng J."/>
        </authorList>
    </citation>
    <scope>NUCLEOTIDE SEQUENCE [LARGE SCALE GENOMIC DNA]</scope>
    <source>
        <strain evidence="4">cv. BLH2017</strain>
        <tissue evidence="3">Root</tissue>
    </source>
</reference>
<accession>A0A200PU84</accession>
<dbReference type="SUPFAM" id="SSF46565">
    <property type="entry name" value="Chaperone J-domain"/>
    <property type="match status" value="1"/>
</dbReference>
<dbReference type="PANTHER" id="PTHR45496">
    <property type="entry name" value="CHAPERONE DNAJ-DOMAIN SUPERFAMILY PROTEIN"/>
    <property type="match status" value="1"/>
</dbReference>
<dbReference type="AlphaFoldDB" id="A0A200PU84"/>
<dbReference type="PROSITE" id="PS50076">
    <property type="entry name" value="DNAJ_2"/>
    <property type="match status" value="1"/>
</dbReference>
<dbReference type="EMBL" id="MVGT01004037">
    <property type="protein sequence ID" value="OVA01780.1"/>
    <property type="molecule type" value="Genomic_DNA"/>
</dbReference>
<evidence type="ECO:0000256" key="1">
    <source>
        <dbReference type="SAM" id="MobiDB-lite"/>
    </source>
</evidence>